<evidence type="ECO:0000259" key="1">
    <source>
        <dbReference type="Pfam" id="PF18765"/>
    </source>
</evidence>
<organism evidence="3 5">
    <name type="scientific">Sulfuracidifex tepidarius</name>
    <dbReference type="NCBI Taxonomy" id="1294262"/>
    <lineage>
        <taxon>Archaea</taxon>
        <taxon>Thermoproteota</taxon>
        <taxon>Thermoprotei</taxon>
        <taxon>Sulfolobales</taxon>
        <taxon>Sulfolobaceae</taxon>
        <taxon>Sulfuracidifex</taxon>
    </lineage>
</organism>
<dbReference type="Proteomes" id="UP000322983">
    <property type="component" value="Chromosome"/>
</dbReference>
<reference evidence="3 4" key="2">
    <citation type="journal article" date="2020" name="Int. J. Syst. Evol. Microbiol.">
        <title>Sulfuracidifex tepidarius gen. nov., sp. nov. and transfer of Sulfolobus metallicus Huber and Stetter 1992 to the genus Sulfuracidifex as Sulfuracidifex metallicus comb. nov.</title>
        <authorList>
            <person name="Itoh T."/>
            <person name="Miura T."/>
            <person name="Sakai H.D."/>
            <person name="Kato S."/>
            <person name="Ohkuma M."/>
            <person name="Takashina T."/>
        </authorList>
    </citation>
    <scope>NUCLEOTIDE SEQUENCE</scope>
    <source>
        <strain evidence="2 4">IC-006</strain>
        <strain evidence="3">IC-007</strain>
    </source>
</reference>
<dbReference type="CDD" id="cd05403">
    <property type="entry name" value="NT_KNTase_like"/>
    <property type="match status" value="1"/>
</dbReference>
<proteinExistence type="predicted"/>
<dbReference type="EMBL" id="AP018929">
    <property type="protein sequence ID" value="BBG23465.1"/>
    <property type="molecule type" value="Genomic_DNA"/>
</dbReference>
<evidence type="ECO:0000313" key="5">
    <source>
        <dbReference type="Proteomes" id="UP000325030"/>
    </source>
</evidence>
<accession>A0A510E193</accession>
<dbReference type="Pfam" id="PF18765">
    <property type="entry name" value="Polbeta"/>
    <property type="match status" value="1"/>
</dbReference>
<accession>A0A510DTH8</accession>
<protein>
    <recommendedName>
        <fullName evidence="1">Polymerase beta nucleotidyltransferase domain-containing protein</fullName>
    </recommendedName>
</protein>
<evidence type="ECO:0000313" key="4">
    <source>
        <dbReference type="Proteomes" id="UP000322983"/>
    </source>
</evidence>
<reference evidence="5" key="1">
    <citation type="submission" date="2018-09" db="EMBL/GenBank/DDBJ databases">
        <title>Complete Genome Sequencing of Sulfolobus sp. JCM 16834.</title>
        <authorList>
            <person name="Kato S."/>
            <person name="Itoh T."/>
            <person name="Ohkuma M."/>
        </authorList>
    </citation>
    <scope>NUCLEOTIDE SEQUENCE [LARGE SCALE GENOMIC DNA]</scope>
    <source>
        <strain evidence="5">IC-007</strain>
    </source>
</reference>
<dbReference type="KEGG" id="step:IC006_0749"/>
<evidence type="ECO:0000313" key="3">
    <source>
        <dbReference type="EMBL" id="BBG26217.1"/>
    </source>
</evidence>
<dbReference type="EMBL" id="AP018930">
    <property type="protein sequence ID" value="BBG26217.1"/>
    <property type="molecule type" value="Genomic_DNA"/>
</dbReference>
<sequence length="110" mass="12588">MVFGAERIRYLEQNWREIASLVLNRARKFADVKEVVVYGSVVKGETMGSSDLDMALIVRNLDVTHLRDLLVKVHLSLPEEVSEILDLNIIEENDEDELLRFAGKYVIVKS</sequence>
<dbReference type="InterPro" id="IPR041633">
    <property type="entry name" value="Polbeta"/>
</dbReference>
<dbReference type="AlphaFoldDB" id="A0A510E193"/>
<dbReference type="InterPro" id="IPR043519">
    <property type="entry name" value="NT_sf"/>
</dbReference>
<evidence type="ECO:0000313" key="2">
    <source>
        <dbReference type="EMBL" id="BBG23465.1"/>
    </source>
</evidence>
<gene>
    <name evidence="2" type="ORF">IC006_0749</name>
    <name evidence="3" type="ORF">IC007_0722</name>
</gene>
<keyword evidence="4" id="KW-1185">Reference proteome</keyword>
<dbReference type="Gene3D" id="3.30.460.10">
    <property type="entry name" value="Beta Polymerase, domain 2"/>
    <property type="match status" value="1"/>
</dbReference>
<dbReference type="SUPFAM" id="SSF81301">
    <property type="entry name" value="Nucleotidyltransferase"/>
    <property type="match status" value="1"/>
</dbReference>
<dbReference type="Proteomes" id="UP000325030">
    <property type="component" value="Chromosome"/>
</dbReference>
<feature type="domain" description="Polymerase beta nucleotidyltransferase" evidence="1">
    <location>
        <begin position="26"/>
        <end position="93"/>
    </location>
</feature>
<name>A0A510E193_9CREN</name>